<protein>
    <submittedName>
        <fullName evidence="1">Uncharacterized protein</fullName>
    </submittedName>
</protein>
<keyword evidence="2" id="KW-1185">Reference proteome</keyword>
<proteinExistence type="predicted"/>
<dbReference type="AlphaFoldDB" id="A0A8H7BGG7"/>
<dbReference type="EMBL" id="JABAYA010000522">
    <property type="protein sequence ID" value="KAF7720582.1"/>
    <property type="molecule type" value="Genomic_DNA"/>
</dbReference>
<evidence type="ECO:0000313" key="2">
    <source>
        <dbReference type="Proteomes" id="UP000605846"/>
    </source>
</evidence>
<organism evidence="1 2">
    <name type="scientific">Apophysomyces ossiformis</name>
    <dbReference type="NCBI Taxonomy" id="679940"/>
    <lineage>
        <taxon>Eukaryota</taxon>
        <taxon>Fungi</taxon>
        <taxon>Fungi incertae sedis</taxon>
        <taxon>Mucoromycota</taxon>
        <taxon>Mucoromycotina</taxon>
        <taxon>Mucoromycetes</taxon>
        <taxon>Mucorales</taxon>
        <taxon>Mucorineae</taxon>
        <taxon>Mucoraceae</taxon>
        <taxon>Apophysomyces</taxon>
    </lineage>
</organism>
<dbReference type="OrthoDB" id="2251393at2759"/>
<comment type="caution">
    <text evidence="1">The sequence shown here is derived from an EMBL/GenBank/DDBJ whole genome shotgun (WGS) entry which is preliminary data.</text>
</comment>
<gene>
    <name evidence="1" type="ORF">EC973_007330</name>
</gene>
<reference evidence="1" key="1">
    <citation type="submission" date="2020-01" db="EMBL/GenBank/DDBJ databases">
        <title>Genome Sequencing of Three Apophysomyces-Like Fungal Strains Confirms a Novel Fungal Genus in the Mucoromycota with divergent Burkholderia-like Endosymbiotic Bacteria.</title>
        <authorList>
            <person name="Stajich J.E."/>
            <person name="Macias A.M."/>
            <person name="Carter-House D."/>
            <person name="Lovett B."/>
            <person name="Kasson L.R."/>
            <person name="Berry K."/>
            <person name="Grigoriev I."/>
            <person name="Chang Y."/>
            <person name="Spatafora J."/>
            <person name="Kasson M.T."/>
        </authorList>
    </citation>
    <scope>NUCLEOTIDE SEQUENCE</scope>
    <source>
        <strain evidence="1">NRRL A-21654</strain>
    </source>
</reference>
<accession>A0A8H7BGG7</accession>
<dbReference type="Proteomes" id="UP000605846">
    <property type="component" value="Unassembled WGS sequence"/>
</dbReference>
<feature type="non-terminal residue" evidence="1">
    <location>
        <position position="107"/>
    </location>
</feature>
<sequence length="107" mass="12837">MIGIYYYIQEFGDIANIRIGDSQKILYMLTSMLKIDMKNNLGSRFKTFLKVWMVGVHVIKRTITLVSLRIMDDLKYYYEELRWAEVPITFEERPQLMQVFELLAFLQ</sequence>
<name>A0A8H7BGG7_9FUNG</name>
<evidence type="ECO:0000313" key="1">
    <source>
        <dbReference type="EMBL" id="KAF7720582.1"/>
    </source>
</evidence>